<evidence type="ECO:0000313" key="1">
    <source>
        <dbReference type="EMBL" id="CAE8723470.1"/>
    </source>
</evidence>
<name>A0A813LIA5_POLGL</name>
<dbReference type="EMBL" id="CAJNNW010034662">
    <property type="protein sequence ID" value="CAE8723470.1"/>
    <property type="molecule type" value="Genomic_DNA"/>
</dbReference>
<protein>
    <submittedName>
        <fullName evidence="1">Uncharacterized protein</fullName>
    </submittedName>
</protein>
<accession>A0A813LIA5</accession>
<gene>
    <name evidence="1" type="ORF">PGLA2088_LOCUS43160</name>
</gene>
<organism evidence="1 2">
    <name type="scientific">Polarella glacialis</name>
    <name type="common">Dinoflagellate</name>
    <dbReference type="NCBI Taxonomy" id="89957"/>
    <lineage>
        <taxon>Eukaryota</taxon>
        <taxon>Sar</taxon>
        <taxon>Alveolata</taxon>
        <taxon>Dinophyceae</taxon>
        <taxon>Suessiales</taxon>
        <taxon>Suessiaceae</taxon>
        <taxon>Polarella</taxon>
    </lineage>
</organism>
<dbReference type="AlphaFoldDB" id="A0A813LIA5"/>
<dbReference type="Proteomes" id="UP000626109">
    <property type="component" value="Unassembled WGS sequence"/>
</dbReference>
<comment type="caution">
    <text evidence="1">The sequence shown here is derived from an EMBL/GenBank/DDBJ whole genome shotgun (WGS) entry which is preliminary data.</text>
</comment>
<evidence type="ECO:0000313" key="2">
    <source>
        <dbReference type="Proteomes" id="UP000626109"/>
    </source>
</evidence>
<proteinExistence type="predicted"/>
<sequence length="148" mass="17578">MSLEPAVFCFLGYLEGPGWPRAWLARLELWDVSPFTRYERGHKALQQQTVRDPKYNNSNKDNNNKNNYLYLAAMRFMTSNICCQACMWAAFCCCCHCCCYCCCCCFWCWWWWWGVVSVGVNRNNEFTSRAHKVHSDASRSLSYRRYYC</sequence>
<reference evidence="1" key="1">
    <citation type="submission" date="2021-02" db="EMBL/GenBank/DDBJ databases">
        <authorList>
            <person name="Dougan E. K."/>
            <person name="Rhodes N."/>
            <person name="Thang M."/>
            <person name="Chan C."/>
        </authorList>
    </citation>
    <scope>NUCLEOTIDE SEQUENCE</scope>
</reference>